<protein>
    <submittedName>
        <fullName evidence="3">Twitching motility protein</fullName>
    </submittedName>
</protein>
<reference evidence="3 4" key="1">
    <citation type="journal article" date="2015" name="Nature">
        <title>rRNA introns, odd ribosomes, and small enigmatic genomes across a large radiation of phyla.</title>
        <authorList>
            <person name="Brown C.T."/>
            <person name="Hug L.A."/>
            <person name="Thomas B.C."/>
            <person name="Sharon I."/>
            <person name="Castelle C.J."/>
            <person name="Singh A."/>
            <person name="Wilkins M.J."/>
            <person name="Williams K.H."/>
            <person name="Banfield J.F."/>
        </authorList>
    </citation>
    <scope>NUCLEOTIDE SEQUENCE [LARGE SCALE GENOMIC DNA]</scope>
</reference>
<dbReference type="GO" id="GO:0016887">
    <property type="term" value="F:ATP hydrolysis activity"/>
    <property type="evidence" value="ECO:0007669"/>
    <property type="project" value="InterPro"/>
</dbReference>
<comment type="similarity">
    <text evidence="1">Belongs to the GSP E family.</text>
</comment>
<evidence type="ECO:0000259" key="2">
    <source>
        <dbReference type="PROSITE" id="PS00662"/>
    </source>
</evidence>
<sequence length="358" mass="39713">MADYKQQLNDLLLATAKQNASDLHIGVGKYPMLRIDGLLIPLQKDGVVTPEAATGLITELLTPQQLEVVDKNREIDFSYTYEDKARFRVNVFYQRGFMAAALRLIPADARTIEDLGLPPILHDFTKLSQGFVLVVGPAGHGKSTTLAALIDEINHARTEHIITIEDPVEYMFVQDKSIVSQREVLSDTPDFHTALKSLLRQDPDVVMIGEMRDKESIAIAMTAAETGHLVFSTLHTNSAAQTIDRIIDSFPPDQQSQVASQLAATLVGIVSQRLVPRVDGGRVPACEIMIVNSAIRNLIRERKAYQIDLVIETSMQEGMTTLNRALSTLVRSRQIALEEAELYSLNASELRILIERVT</sequence>
<dbReference type="GO" id="GO:0005524">
    <property type="term" value="F:ATP binding"/>
    <property type="evidence" value="ECO:0007669"/>
    <property type="project" value="InterPro"/>
</dbReference>
<dbReference type="InterPro" id="IPR050921">
    <property type="entry name" value="T4SS_GSP_E_ATPase"/>
</dbReference>
<evidence type="ECO:0000313" key="4">
    <source>
        <dbReference type="Proteomes" id="UP000034665"/>
    </source>
</evidence>
<dbReference type="Gene3D" id="3.30.450.90">
    <property type="match status" value="1"/>
</dbReference>
<dbReference type="InterPro" id="IPR027417">
    <property type="entry name" value="P-loop_NTPase"/>
</dbReference>
<dbReference type="PATRIC" id="fig|1619013.3.peg.273"/>
<name>A0A0G0QQS1_9BACT</name>
<dbReference type="Gene3D" id="3.40.50.300">
    <property type="entry name" value="P-loop containing nucleotide triphosphate hydrolases"/>
    <property type="match status" value="1"/>
</dbReference>
<comment type="caution">
    <text evidence="3">The sequence shown here is derived from an EMBL/GenBank/DDBJ whole genome shotgun (WGS) entry which is preliminary data.</text>
</comment>
<feature type="domain" description="Bacterial type II secretion system protein E" evidence="2">
    <location>
        <begin position="199"/>
        <end position="213"/>
    </location>
</feature>
<dbReference type="PROSITE" id="PS00662">
    <property type="entry name" value="T2SP_E"/>
    <property type="match status" value="1"/>
</dbReference>
<accession>A0A0G0QQS1</accession>
<dbReference type="Pfam" id="PF00437">
    <property type="entry name" value="T2SSE"/>
    <property type="match status" value="1"/>
</dbReference>
<dbReference type="AlphaFoldDB" id="A0A0G0QQS1"/>
<dbReference type="InterPro" id="IPR001482">
    <property type="entry name" value="T2SS/T4SS_dom"/>
</dbReference>
<dbReference type="CDD" id="cd01131">
    <property type="entry name" value="PilT"/>
    <property type="match status" value="1"/>
</dbReference>
<evidence type="ECO:0000256" key="1">
    <source>
        <dbReference type="ARBA" id="ARBA00006611"/>
    </source>
</evidence>
<gene>
    <name evidence="3" type="ORF">UT41_C0001G0264</name>
</gene>
<dbReference type="PANTHER" id="PTHR30486">
    <property type="entry name" value="TWITCHING MOTILITY PROTEIN PILT"/>
    <property type="match status" value="1"/>
</dbReference>
<dbReference type="InterPro" id="IPR006321">
    <property type="entry name" value="PilT/PilU"/>
</dbReference>
<organism evidence="3 4">
    <name type="scientific">Candidatus Wolfebacteria bacterium GW2011_GWC2_39_22</name>
    <dbReference type="NCBI Taxonomy" id="1619013"/>
    <lineage>
        <taxon>Bacteria</taxon>
        <taxon>Candidatus Wolfeibacteriota</taxon>
    </lineage>
</organism>
<proteinExistence type="inferred from homology"/>
<dbReference type="SUPFAM" id="SSF52540">
    <property type="entry name" value="P-loop containing nucleoside triphosphate hydrolases"/>
    <property type="match status" value="1"/>
</dbReference>
<dbReference type="NCBIfam" id="TIGR01420">
    <property type="entry name" value="pilT_fam"/>
    <property type="match status" value="1"/>
</dbReference>
<dbReference type="STRING" id="1619013.UT41_C0001G0264"/>
<evidence type="ECO:0000313" key="3">
    <source>
        <dbReference type="EMBL" id="KKR12720.1"/>
    </source>
</evidence>
<dbReference type="Proteomes" id="UP000034665">
    <property type="component" value="Unassembled WGS sequence"/>
</dbReference>
<dbReference type="EMBL" id="LBWR01000001">
    <property type="protein sequence ID" value="KKR12720.1"/>
    <property type="molecule type" value="Genomic_DNA"/>
</dbReference>
<dbReference type="PANTHER" id="PTHR30486:SF16">
    <property type="entry name" value="TWITCHING MOTILITY PROTEIN PILT"/>
    <property type="match status" value="1"/>
</dbReference>